<dbReference type="Pfam" id="PF00079">
    <property type="entry name" value="Serpin"/>
    <property type="match status" value="1"/>
</dbReference>
<dbReference type="GO" id="GO:0005615">
    <property type="term" value="C:extracellular space"/>
    <property type="evidence" value="ECO:0007669"/>
    <property type="project" value="InterPro"/>
</dbReference>
<proteinExistence type="inferred from homology"/>
<reference evidence="4 6" key="2">
    <citation type="submission" date="2019-10" db="EMBL/GenBank/DDBJ databases">
        <authorList>
            <person name="Kayansamruaj P."/>
        </authorList>
    </citation>
    <scope>NUCLEOTIDE SEQUENCE [LARGE SCALE GENOMIC DNA]</scope>
    <source>
        <strain evidence="4">SDDV_Thai_2019</strain>
    </source>
</reference>
<dbReference type="EMBL" id="KR139659">
    <property type="protein sequence ID" value="AKU37512.1"/>
    <property type="molecule type" value="Genomic_DNA"/>
</dbReference>
<evidence type="ECO:0000259" key="2">
    <source>
        <dbReference type="SMART" id="SM00093"/>
    </source>
</evidence>
<dbReference type="GeneID" id="25479146"/>
<evidence type="ECO:0000256" key="1">
    <source>
        <dbReference type="RuleBase" id="RU000411"/>
    </source>
</evidence>
<evidence type="ECO:0000313" key="3">
    <source>
        <dbReference type="EMBL" id="AKU37512.1"/>
    </source>
</evidence>
<accession>A0A0K1L6B1</accession>
<dbReference type="PANTHER" id="PTHR11461:SF211">
    <property type="entry name" value="GH10112P-RELATED"/>
    <property type="match status" value="1"/>
</dbReference>
<evidence type="ECO:0000313" key="4">
    <source>
        <dbReference type="EMBL" id="QLI60771.1"/>
    </source>
</evidence>
<comment type="similarity">
    <text evidence="1">Belongs to the serpin family.</text>
</comment>
<dbReference type="PANTHER" id="PTHR11461">
    <property type="entry name" value="SERINE PROTEASE INHIBITOR, SERPIN"/>
    <property type="match status" value="1"/>
</dbReference>
<evidence type="ECO:0000313" key="5">
    <source>
        <dbReference type="Proteomes" id="UP000201485"/>
    </source>
</evidence>
<dbReference type="Proteomes" id="UP000201485">
    <property type="component" value="Segment"/>
</dbReference>
<dbReference type="RefSeq" id="YP_009163858.1">
    <property type="nucleotide sequence ID" value="NC_027778.1"/>
</dbReference>
<dbReference type="InterPro" id="IPR000215">
    <property type="entry name" value="Serpin_fam"/>
</dbReference>
<dbReference type="InterPro" id="IPR042185">
    <property type="entry name" value="Serpin_sf_2"/>
</dbReference>
<dbReference type="Gene3D" id="2.30.39.10">
    <property type="entry name" value="Alpha-1-antitrypsin, domain 1"/>
    <property type="match status" value="1"/>
</dbReference>
<keyword evidence="5" id="KW-1185">Reference proteome</keyword>
<name>A0A0K1L6B1_9VIRU</name>
<protein>
    <submittedName>
        <fullName evidence="3">ORF_097L</fullName>
    </submittedName>
    <submittedName>
        <fullName evidence="4">Serine proteinase inhibitor</fullName>
    </submittedName>
</protein>
<sequence length="323" mass="36647">MAFVNKVFAKIFVPGKNVCVSPVGISDTLRTVNIGTRGLCDSQLREFLEDVKRLPLSKYSSTRIFIDNAYPAILTDIKNVDFINVADTMGKINNWVRQKTEGKITSILSSLDPHSKLVVVNAVYLKEFWKRPFEDTDLHKFNHIDGTSHIVEMMMDDSWYNVGQVTEGVDMLEIPYKSKCNMFIILPDEGVDMPTDIYGLVKNRTRLTKKYVTIGIPKFKIESTFDLKRTFPELVIFDDRQCDMSGFTENTIDKLTVSAAKHTAVIEVDETSTEAYASTVLTCTLFSAKTKPTLQFIASRPFIYVVHDSDRDEILFVGQYATK</sequence>
<dbReference type="InterPro" id="IPR036186">
    <property type="entry name" value="Serpin_sf"/>
</dbReference>
<dbReference type="Gene3D" id="3.30.497.10">
    <property type="entry name" value="Antithrombin, subunit I, domain 2"/>
    <property type="match status" value="1"/>
</dbReference>
<dbReference type="KEGG" id="vg:25479146"/>
<dbReference type="OrthoDB" id="14126at10239"/>
<dbReference type="InterPro" id="IPR023796">
    <property type="entry name" value="Serpin_dom"/>
</dbReference>
<dbReference type="CDD" id="cd00172">
    <property type="entry name" value="serpin"/>
    <property type="match status" value="1"/>
</dbReference>
<dbReference type="Proteomes" id="UP000510602">
    <property type="component" value="Segment"/>
</dbReference>
<organism evidence="3 5">
    <name type="scientific">Scale drop disease virus</name>
    <dbReference type="NCBI Taxonomy" id="1697349"/>
    <lineage>
        <taxon>Viruses</taxon>
        <taxon>Varidnaviria</taxon>
        <taxon>Bamfordvirae</taxon>
        <taxon>Nucleocytoviricota</taxon>
        <taxon>Megaviricetes</taxon>
        <taxon>Pimascovirales</taxon>
        <taxon>Pimascovirales incertae sedis</taxon>
        <taxon>Iridoviridae</taxon>
        <taxon>Alphairidovirinae</taxon>
        <taxon>Megalocytivirus</taxon>
        <taxon>Megalocytivirus lates1</taxon>
    </lineage>
</organism>
<dbReference type="EMBL" id="MN562489">
    <property type="protein sequence ID" value="QLI60771.1"/>
    <property type="molecule type" value="Genomic_DNA"/>
</dbReference>
<dbReference type="SUPFAM" id="SSF56574">
    <property type="entry name" value="Serpins"/>
    <property type="match status" value="1"/>
</dbReference>
<dbReference type="SMART" id="SM00093">
    <property type="entry name" value="SERPIN"/>
    <property type="match status" value="1"/>
</dbReference>
<dbReference type="GO" id="GO:0004867">
    <property type="term" value="F:serine-type endopeptidase inhibitor activity"/>
    <property type="evidence" value="ECO:0007669"/>
    <property type="project" value="InterPro"/>
</dbReference>
<gene>
    <name evidence="3" type="ORF">SDDV_097</name>
</gene>
<reference evidence="3 5" key="1">
    <citation type="journal article" date="2015" name="PLoS Pathog.">
        <title>A Novel Virus Causes Scale Drop Disease in Lates calcarifer.</title>
        <authorList>
            <person name="de Groof A."/>
            <person name="Guelen L."/>
            <person name="Deijs M."/>
            <person name="van der Wal Y."/>
            <person name="Miyata M."/>
            <person name="Ng K.S."/>
            <person name="van Grinsven L."/>
            <person name="Simmelink B."/>
            <person name="Biermann Y."/>
            <person name="Grisez L."/>
            <person name="van Lent J."/>
            <person name="de Ronde A."/>
            <person name="Chang S.F."/>
            <person name="Schrier C."/>
            <person name="van der Hoek L."/>
        </authorList>
    </citation>
    <scope>NUCLEOTIDE SEQUENCE [LARGE SCALE GENOMIC DNA]</scope>
    <source>
        <strain evidence="3">C4575</strain>
    </source>
</reference>
<dbReference type="InterPro" id="IPR042178">
    <property type="entry name" value="Serpin_sf_1"/>
</dbReference>
<evidence type="ECO:0000313" key="6">
    <source>
        <dbReference type="Proteomes" id="UP000510602"/>
    </source>
</evidence>
<feature type="domain" description="Serpin" evidence="2">
    <location>
        <begin position="5"/>
        <end position="323"/>
    </location>
</feature>